<proteinExistence type="inferred from homology"/>
<feature type="transmembrane region" description="Helical" evidence="8">
    <location>
        <begin position="215"/>
        <end position="238"/>
    </location>
</feature>
<dbReference type="PANTHER" id="PTHR30472">
    <property type="entry name" value="FERRIC ENTEROBACTIN TRANSPORT SYSTEM PERMEASE PROTEIN"/>
    <property type="match status" value="1"/>
</dbReference>
<feature type="transmembrane region" description="Helical" evidence="8">
    <location>
        <begin position="268"/>
        <end position="291"/>
    </location>
</feature>
<protein>
    <submittedName>
        <fullName evidence="9">Iron ABC transporter permease</fullName>
    </submittedName>
</protein>
<evidence type="ECO:0000256" key="1">
    <source>
        <dbReference type="ARBA" id="ARBA00004651"/>
    </source>
</evidence>
<keyword evidence="5 8" id="KW-0812">Transmembrane</keyword>
<dbReference type="InterPro" id="IPR037294">
    <property type="entry name" value="ABC_BtuC-like"/>
</dbReference>
<keyword evidence="10" id="KW-1185">Reference proteome</keyword>
<reference evidence="9 10" key="1">
    <citation type="journal article" date="2009" name="Int. J. Syst. Evol. Microbiol.">
        <title>Transfer of Teichococcus ludipueritiae and Muricoccus roseus to the genus Roseomonas, as Roseomonas ludipueritiae comb. nov. and Roseomonas rosea comb. nov., respectively, and emended description of the genus Roseomonas.</title>
        <authorList>
            <person name="Sanchez-Porro C."/>
            <person name="Gallego V."/>
            <person name="Busse H.J."/>
            <person name="Kampfer P."/>
            <person name="Ventosa A."/>
        </authorList>
    </citation>
    <scope>NUCLEOTIDE SEQUENCE [LARGE SCALE GENOMIC DNA]</scope>
    <source>
        <strain evidence="9 10">DSM 14915</strain>
    </source>
</reference>
<dbReference type="SUPFAM" id="SSF81345">
    <property type="entry name" value="ABC transporter involved in vitamin B12 uptake, BtuC"/>
    <property type="match status" value="1"/>
</dbReference>
<gene>
    <name evidence="9" type="ORF">IBL25_23815</name>
</gene>
<sequence length="357" mass="36315">MSGQGLATAAPAPASLAAGYAGFVRRRFILLGVLALALLLALLADIATGPAQLSLGTVVSGLIDPASLPRPVQVILWNVRLPYALMAVLVGASLGLSGAEMQTVLNNPLASPFTLGVSAAATLGASLVIVLGVGPLGVPQHIAVPIGAFAFAAGASVLVQALARMRGTGVDTVVLFGIALVFALNAAVALLQFIADAETLQQIVFWGMGSLARATWPKIAVVAIVLLLCFPFSMMGVWKMTALRAGEAQAESLGIDTARLRLVVMLRASLLAATAVAFVGTIGFVGLVGPHMARLLLGEDHRFFLPGAALAGALVLSLASIASKMLVPGLIIPVGIVTSLVGVPLFLALLFGKGRGQ</sequence>
<evidence type="ECO:0000256" key="6">
    <source>
        <dbReference type="ARBA" id="ARBA00022989"/>
    </source>
</evidence>
<feature type="transmembrane region" description="Helical" evidence="8">
    <location>
        <begin position="81"/>
        <end position="101"/>
    </location>
</feature>
<feature type="transmembrane region" description="Helical" evidence="8">
    <location>
        <begin position="142"/>
        <end position="162"/>
    </location>
</feature>
<evidence type="ECO:0000256" key="7">
    <source>
        <dbReference type="ARBA" id="ARBA00023136"/>
    </source>
</evidence>
<keyword evidence="4" id="KW-1003">Cell membrane</keyword>
<dbReference type="EMBL" id="JACTUZ010000210">
    <property type="protein sequence ID" value="MBC9179976.1"/>
    <property type="molecule type" value="Genomic_DNA"/>
</dbReference>
<dbReference type="PANTHER" id="PTHR30472:SF25">
    <property type="entry name" value="ABC TRANSPORTER PERMEASE PROTEIN MJ0876-RELATED"/>
    <property type="match status" value="1"/>
</dbReference>
<evidence type="ECO:0000256" key="4">
    <source>
        <dbReference type="ARBA" id="ARBA00022475"/>
    </source>
</evidence>
<comment type="subcellular location">
    <subcellularLocation>
        <location evidence="1">Cell membrane</location>
        <topology evidence="1">Multi-pass membrane protein</topology>
    </subcellularLocation>
</comment>
<dbReference type="Proteomes" id="UP000603940">
    <property type="component" value="Unassembled WGS sequence"/>
</dbReference>
<evidence type="ECO:0000313" key="10">
    <source>
        <dbReference type="Proteomes" id="UP000603940"/>
    </source>
</evidence>
<dbReference type="InterPro" id="IPR000522">
    <property type="entry name" value="ABC_transptr_permease_BtuC"/>
</dbReference>
<keyword evidence="3" id="KW-0813">Transport</keyword>
<dbReference type="Pfam" id="PF01032">
    <property type="entry name" value="FecCD"/>
    <property type="match status" value="1"/>
</dbReference>
<organism evidence="9 10">
    <name type="scientific">Pseudoroseomonas ludipueritiae</name>
    <dbReference type="NCBI Taxonomy" id="198093"/>
    <lineage>
        <taxon>Bacteria</taxon>
        <taxon>Pseudomonadati</taxon>
        <taxon>Pseudomonadota</taxon>
        <taxon>Alphaproteobacteria</taxon>
        <taxon>Acetobacterales</taxon>
        <taxon>Acetobacteraceae</taxon>
        <taxon>Pseudoroseomonas</taxon>
    </lineage>
</organism>
<evidence type="ECO:0000313" key="9">
    <source>
        <dbReference type="EMBL" id="MBC9179976.1"/>
    </source>
</evidence>
<dbReference type="CDD" id="cd06550">
    <property type="entry name" value="TM_ABC_iron-siderophores_like"/>
    <property type="match status" value="1"/>
</dbReference>
<keyword evidence="7 8" id="KW-0472">Membrane</keyword>
<accession>A0ABR7REC5</accession>
<evidence type="ECO:0000256" key="5">
    <source>
        <dbReference type="ARBA" id="ARBA00022692"/>
    </source>
</evidence>
<dbReference type="Gene3D" id="1.10.3470.10">
    <property type="entry name" value="ABC transporter involved in vitamin B12 uptake, BtuC"/>
    <property type="match status" value="1"/>
</dbReference>
<comment type="caution">
    <text evidence="9">The sequence shown here is derived from an EMBL/GenBank/DDBJ whole genome shotgun (WGS) entry which is preliminary data.</text>
</comment>
<feature type="transmembrane region" description="Helical" evidence="8">
    <location>
        <begin position="303"/>
        <end position="323"/>
    </location>
</feature>
<comment type="similarity">
    <text evidence="2">Belongs to the binding-protein-dependent transport system permease family. FecCD subfamily.</text>
</comment>
<evidence type="ECO:0000256" key="3">
    <source>
        <dbReference type="ARBA" id="ARBA00022448"/>
    </source>
</evidence>
<feature type="transmembrane region" description="Helical" evidence="8">
    <location>
        <begin position="113"/>
        <end position="136"/>
    </location>
</feature>
<feature type="transmembrane region" description="Helical" evidence="8">
    <location>
        <begin position="174"/>
        <end position="195"/>
    </location>
</feature>
<dbReference type="RefSeq" id="WP_187780959.1">
    <property type="nucleotide sequence ID" value="NZ_JACTUZ010000210.1"/>
</dbReference>
<keyword evidence="6 8" id="KW-1133">Transmembrane helix</keyword>
<evidence type="ECO:0000256" key="8">
    <source>
        <dbReference type="SAM" id="Phobius"/>
    </source>
</evidence>
<feature type="transmembrane region" description="Helical" evidence="8">
    <location>
        <begin position="28"/>
        <end position="47"/>
    </location>
</feature>
<feature type="transmembrane region" description="Helical" evidence="8">
    <location>
        <begin position="330"/>
        <end position="351"/>
    </location>
</feature>
<evidence type="ECO:0000256" key="2">
    <source>
        <dbReference type="ARBA" id="ARBA00007935"/>
    </source>
</evidence>
<name>A0ABR7REC5_9PROT</name>